<feature type="domain" description="Amidase" evidence="3">
    <location>
        <begin position="25"/>
        <end position="478"/>
    </location>
</feature>
<gene>
    <name evidence="4" type="ORF">HD595_002683</name>
</gene>
<dbReference type="SUPFAM" id="SSF75304">
    <property type="entry name" value="Amidase signature (AS) enzymes"/>
    <property type="match status" value="1"/>
</dbReference>
<evidence type="ECO:0000256" key="1">
    <source>
        <dbReference type="ARBA" id="ARBA00009199"/>
    </source>
</evidence>
<evidence type="ECO:0000313" key="5">
    <source>
        <dbReference type="Proteomes" id="UP001320766"/>
    </source>
</evidence>
<keyword evidence="5" id="KW-1185">Reference proteome</keyword>
<proteinExistence type="inferred from homology"/>
<organism evidence="4 5">
    <name type="scientific">Nonomuraea roseoviolacea subsp. carminata</name>
    <dbReference type="NCBI Taxonomy" id="160689"/>
    <lineage>
        <taxon>Bacteria</taxon>
        <taxon>Bacillati</taxon>
        <taxon>Actinomycetota</taxon>
        <taxon>Actinomycetes</taxon>
        <taxon>Streptosporangiales</taxon>
        <taxon>Streptosporangiaceae</taxon>
        <taxon>Nonomuraea</taxon>
    </lineage>
</organism>
<dbReference type="PANTHER" id="PTHR11895:SF7">
    <property type="entry name" value="GLUTAMYL-TRNA(GLN) AMIDOTRANSFERASE SUBUNIT A, MITOCHONDRIAL"/>
    <property type="match status" value="1"/>
</dbReference>
<name>A0ABT1JXS5_9ACTN</name>
<dbReference type="Gene3D" id="3.90.1300.10">
    <property type="entry name" value="Amidase signature (AS) domain"/>
    <property type="match status" value="1"/>
</dbReference>
<feature type="region of interest" description="Disordered" evidence="2">
    <location>
        <begin position="342"/>
        <end position="363"/>
    </location>
</feature>
<dbReference type="Proteomes" id="UP001320766">
    <property type="component" value="Unassembled WGS sequence"/>
</dbReference>
<reference evidence="4 5" key="1">
    <citation type="submission" date="2022-06" db="EMBL/GenBank/DDBJ databases">
        <title>Sequencing the genomes of 1000 actinobacteria strains.</title>
        <authorList>
            <person name="Klenk H.-P."/>
        </authorList>
    </citation>
    <scope>NUCLEOTIDE SEQUENCE [LARGE SCALE GENOMIC DNA]</scope>
    <source>
        <strain evidence="4 5">DSM 44170</strain>
    </source>
</reference>
<dbReference type="InterPro" id="IPR000120">
    <property type="entry name" value="Amidase"/>
</dbReference>
<evidence type="ECO:0000256" key="2">
    <source>
        <dbReference type="SAM" id="MobiDB-lite"/>
    </source>
</evidence>
<comment type="similarity">
    <text evidence="1">Belongs to the amidase family.</text>
</comment>
<sequence length="498" mass="51550">MSWAGRSAVEIAAAVRRGEVSAEAVVEEHLGVIARRDPQVGAFRLVRKRAVEEARALGERRDLAELPLAGVPVAVKDNLEVAGEAMRAGSAATGVTPEPRDHETVARLRAAGAIVVGLTNLPELGLVGFGDSVHGVVRNPWNLSRTAGGSSSGSAAAVAAGMVPIALGNDGMGSLRIPAAACGVFAVKPGAGLVPPPGDDWDGLSENGPLAAHVADLALALSVLAADPALAESWRGGRRREPAPRMLRSVWAGEDEVWDPPAPPAEEEPFDLRIAYAPQPLPAGLPMDREFRAAVRGAAETLRVAGHTVVEREGRLPFWLGPSTVAAWLSRAAEAVDVLSRPAAGNGTGRGSQGLAKDGPGLDRRSRALARGGRLLRALSLDGARGRARWQAYAADQWFGDADVLITPVLATVPPAAGGWRERGFARNALANIRFAPATGPWNMCGWPALAVPIATHSSGLPIGVQLVAPPGGEPQLLGLAAQLEAAHPLVRPPGMSA</sequence>
<dbReference type="RefSeq" id="WP_253768855.1">
    <property type="nucleotide sequence ID" value="NZ_BAAAVE010000031.1"/>
</dbReference>
<keyword evidence="4" id="KW-0378">Hydrolase</keyword>
<dbReference type="GO" id="GO:0004040">
    <property type="term" value="F:amidase activity"/>
    <property type="evidence" value="ECO:0007669"/>
    <property type="project" value="UniProtKB-EC"/>
</dbReference>
<dbReference type="EMBL" id="JAMZEC010000001">
    <property type="protein sequence ID" value="MCP2346561.1"/>
    <property type="molecule type" value="Genomic_DNA"/>
</dbReference>
<evidence type="ECO:0000259" key="3">
    <source>
        <dbReference type="Pfam" id="PF01425"/>
    </source>
</evidence>
<accession>A0ABT1JXS5</accession>
<dbReference type="PANTHER" id="PTHR11895">
    <property type="entry name" value="TRANSAMIDASE"/>
    <property type="match status" value="1"/>
</dbReference>
<dbReference type="InterPro" id="IPR023631">
    <property type="entry name" value="Amidase_dom"/>
</dbReference>
<evidence type="ECO:0000313" key="4">
    <source>
        <dbReference type="EMBL" id="MCP2346561.1"/>
    </source>
</evidence>
<dbReference type="InterPro" id="IPR036928">
    <property type="entry name" value="AS_sf"/>
</dbReference>
<protein>
    <submittedName>
        <fullName evidence="4">Amidase</fullName>
        <ecNumber evidence="4">3.5.1.4</ecNumber>
    </submittedName>
</protein>
<comment type="caution">
    <text evidence="4">The sequence shown here is derived from an EMBL/GenBank/DDBJ whole genome shotgun (WGS) entry which is preliminary data.</text>
</comment>
<dbReference type="EC" id="3.5.1.4" evidence="4"/>
<dbReference type="Pfam" id="PF01425">
    <property type="entry name" value="Amidase"/>
    <property type="match status" value="1"/>
</dbReference>